<evidence type="ECO:0000313" key="1">
    <source>
        <dbReference type="EMBL" id="EWG09341.1"/>
    </source>
</evidence>
<name>W7L1D1_CYTFI</name>
<comment type="caution">
    <text evidence="1">The sequence shown here is derived from an EMBL/GenBank/DDBJ whole genome shotgun (WGS) entry which is preliminary data.</text>
</comment>
<dbReference type="Gene3D" id="3.40.50.620">
    <property type="entry name" value="HUPs"/>
    <property type="match status" value="1"/>
</dbReference>
<reference evidence="2" key="1">
    <citation type="submission" date="2013-03" db="EMBL/GenBank/DDBJ databases">
        <title>Draft genome sequence of Bacillus firmus DS1.</title>
        <authorList>
            <person name="Peng D."/>
            <person name="Zhu L."/>
            <person name="Sun M."/>
        </authorList>
    </citation>
    <scope>NUCLEOTIDE SEQUENCE [LARGE SCALE GENOMIC DNA]</scope>
    <source>
        <strain evidence="2">DS1</strain>
    </source>
</reference>
<dbReference type="SUPFAM" id="SSF52402">
    <property type="entry name" value="Adenine nucleotide alpha hydrolases-like"/>
    <property type="match status" value="1"/>
</dbReference>
<evidence type="ECO:0008006" key="3">
    <source>
        <dbReference type="Google" id="ProtNLM"/>
    </source>
</evidence>
<evidence type="ECO:0000313" key="2">
    <source>
        <dbReference type="Proteomes" id="UP000019270"/>
    </source>
</evidence>
<dbReference type="eggNOG" id="COG0175">
    <property type="taxonomic scope" value="Bacteria"/>
</dbReference>
<dbReference type="PATRIC" id="fig|1307436.3.peg.4201"/>
<proteinExistence type="predicted"/>
<gene>
    <name evidence="1" type="ORF">PBF_19633</name>
</gene>
<reference evidence="1 2" key="2">
    <citation type="journal article" date="2016" name="Sci. Rep.">
        <title>A novel serine protease, Sep1, from Bacillus firmus DS-1 has nematicidal activity and degrades multiple intestinal-associated nematode proteins.</title>
        <authorList>
            <person name="Geng C."/>
            <person name="Nie X."/>
            <person name="Tang Z."/>
            <person name="Zhang Y."/>
            <person name="Lin J."/>
            <person name="Sun M."/>
            <person name="Peng D."/>
        </authorList>
    </citation>
    <scope>NUCLEOTIDE SEQUENCE [LARGE SCALE GENOMIC DNA]</scope>
    <source>
        <strain evidence="1 2">DS1</strain>
    </source>
</reference>
<dbReference type="Proteomes" id="UP000019270">
    <property type="component" value="Unassembled WGS sequence"/>
</dbReference>
<dbReference type="OrthoDB" id="1032766at2"/>
<organism evidence="1 2">
    <name type="scientific">Cytobacillus firmus DS1</name>
    <dbReference type="NCBI Taxonomy" id="1307436"/>
    <lineage>
        <taxon>Bacteria</taxon>
        <taxon>Bacillati</taxon>
        <taxon>Bacillota</taxon>
        <taxon>Bacilli</taxon>
        <taxon>Bacillales</taxon>
        <taxon>Bacillaceae</taxon>
        <taxon>Cytobacillus</taxon>
    </lineage>
</organism>
<dbReference type="EMBL" id="APVL01000018">
    <property type="protein sequence ID" value="EWG09341.1"/>
    <property type="molecule type" value="Genomic_DNA"/>
</dbReference>
<sequence>MNHIVFFSGGKASFAVAAWVKEQYGHLRGHNILLYFTDVLWEDQDLYRFIYETSNRLELPMLIHGRGLTPPQLMVKQKFMANSRVGTCSKELKMKVASDYIKKGIKPEIELWHNKEFLKTNDFISNASLYFGIGVNELHREEPIKINWAPYDVVNPLIYHDINIDESLRKYSILPGQLYSKGFHHNNCGGKCIKGGFAHFKNLYMKDEISFLELMEQEIVISDYIRYCKQPAIKSGKLPDYMYKDVWEFVSSGKKSAKIQHIIDTHPYTKNWRFGKNRHGEDIKKPFTFMKTQSLYELKQQPMQYDIFDYGGCGCFIEFENSPAV</sequence>
<accession>W7L1D1</accession>
<dbReference type="RefSeq" id="WP_035332103.1">
    <property type="nucleotide sequence ID" value="NZ_APVL01000018.1"/>
</dbReference>
<dbReference type="AlphaFoldDB" id="W7L1D1"/>
<protein>
    <recommendedName>
        <fullName evidence="3">Phosphoadenosine phosphosulphate reductase domain-containing protein</fullName>
    </recommendedName>
</protein>
<dbReference type="InterPro" id="IPR014729">
    <property type="entry name" value="Rossmann-like_a/b/a_fold"/>
</dbReference>